<name>A0ABW5UPZ3_9BURK</name>
<accession>A0ABW5UPZ3</accession>
<evidence type="ECO:0000313" key="1">
    <source>
        <dbReference type="EMBL" id="MFD2755697.1"/>
    </source>
</evidence>
<organism evidence="1 2">
    <name type="scientific">Comamonas terrae</name>
    <dbReference type="NCBI Taxonomy" id="673548"/>
    <lineage>
        <taxon>Bacteria</taxon>
        <taxon>Pseudomonadati</taxon>
        <taxon>Pseudomonadota</taxon>
        <taxon>Betaproteobacteria</taxon>
        <taxon>Burkholderiales</taxon>
        <taxon>Comamonadaceae</taxon>
        <taxon>Comamonas</taxon>
    </lineage>
</organism>
<sequence>MHTNSSIVVYGPQGCGKATNTNRLLQHFGLDKVYDADCAPLTSAQQLPRHGTLILATEAPPRCPVRCMSYDQAMRQIKQAGAATHG</sequence>
<dbReference type="EMBL" id="JBHUMV010000007">
    <property type="protein sequence ID" value="MFD2755697.1"/>
    <property type="molecule type" value="Genomic_DNA"/>
</dbReference>
<proteinExistence type="predicted"/>
<dbReference type="RefSeq" id="WP_157082138.1">
    <property type="nucleotide sequence ID" value="NZ_BCNT01000017.1"/>
</dbReference>
<comment type="caution">
    <text evidence="1">The sequence shown here is derived from an EMBL/GenBank/DDBJ whole genome shotgun (WGS) entry which is preliminary data.</text>
</comment>
<evidence type="ECO:0008006" key="3">
    <source>
        <dbReference type="Google" id="ProtNLM"/>
    </source>
</evidence>
<dbReference type="Proteomes" id="UP001597463">
    <property type="component" value="Unassembled WGS sequence"/>
</dbReference>
<reference evidence="2" key="1">
    <citation type="journal article" date="2019" name="Int. J. Syst. Evol. Microbiol.">
        <title>The Global Catalogue of Microorganisms (GCM) 10K type strain sequencing project: providing services to taxonomists for standard genome sequencing and annotation.</title>
        <authorList>
            <consortium name="The Broad Institute Genomics Platform"/>
            <consortium name="The Broad Institute Genome Sequencing Center for Infectious Disease"/>
            <person name="Wu L."/>
            <person name="Ma J."/>
        </authorList>
    </citation>
    <scope>NUCLEOTIDE SEQUENCE [LARGE SCALE GENOMIC DNA]</scope>
    <source>
        <strain evidence="2">TISTR 1906</strain>
    </source>
</reference>
<gene>
    <name evidence="1" type="ORF">ACFSW6_16605</name>
</gene>
<keyword evidence="2" id="KW-1185">Reference proteome</keyword>
<protein>
    <recommendedName>
        <fullName evidence="3">AAA family ATPase</fullName>
    </recommendedName>
</protein>
<evidence type="ECO:0000313" key="2">
    <source>
        <dbReference type="Proteomes" id="UP001597463"/>
    </source>
</evidence>